<sequence>MLLDEDLTDLCDDILAGLPRSDQRRRGREYVRGLLLARGRKSIRNIAAISTEPAAEQALHHFVSDSTWDWMPVRRALARHVTRLCGARTWVLHPTLIRKAGTHSVGVGRRYSPGLGQSLNAQHAVGLWAASASVVTPVNWRLHLNEDWLSDEKRRRRAAIPDDAVTQSLGACTVETYLELGAPAGELVVVDAREMDVEAVLRRLRAAGAPVLIRVPAGLRLVPAAGSAAEPAGDLAATARHQRRPVFGLTASPPVLAGTVAVRLPSTRSHDPLLLVELSAPGRREPGQLWLTSRGDIGLADLVRRTALVRRVTDDLEATGDQVGLRDFTGRSYRGWHRHVTLASAAHTVLAMHSRPEPALRRTS</sequence>
<feature type="domain" description="Transposase IS701-like DDE" evidence="1">
    <location>
        <begin position="15"/>
        <end position="240"/>
    </location>
</feature>
<dbReference type="Proteomes" id="UP000618986">
    <property type="component" value="Unassembled WGS sequence"/>
</dbReference>
<dbReference type="GeneID" id="300295145"/>
<evidence type="ECO:0000313" key="3">
    <source>
        <dbReference type="Proteomes" id="UP000618986"/>
    </source>
</evidence>
<dbReference type="InterPro" id="IPR038721">
    <property type="entry name" value="IS701-like_DDE_dom"/>
</dbReference>
<comment type="caution">
    <text evidence="2">The sequence shown here is derived from an EMBL/GenBank/DDBJ whole genome shotgun (WGS) entry which is preliminary data.</text>
</comment>
<keyword evidence="3" id="KW-1185">Reference proteome</keyword>
<dbReference type="PANTHER" id="PTHR33627">
    <property type="entry name" value="TRANSPOSASE"/>
    <property type="match status" value="1"/>
</dbReference>
<dbReference type="PANTHER" id="PTHR33627:SF1">
    <property type="entry name" value="TRANSPOSASE"/>
    <property type="match status" value="1"/>
</dbReference>
<organism evidence="2 3">
    <name type="scientific">Micromonospora echinospora</name>
    <name type="common">Micromonospora purpurea</name>
    <dbReference type="NCBI Taxonomy" id="1877"/>
    <lineage>
        <taxon>Bacteria</taxon>
        <taxon>Bacillati</taxon>
        <taxon>Actinomycetota</taxon>
        <taxon>Actinomycetes</taxon>
        <taxon>Micromonosporales</taxon>
        <taxon>Micromonosporaceae</taxon>
        <taxon>Micromonospora</taxon>
    </lineage>
</organism>
<proteinExistence type="predicted"/>
<dbReference type="InterPro" id="IPR039365">
    <property type="entry name" value="IS701-like"/>
</dbReference>
<dbReference type="InterPro" id="IPR012337">
    <property type="entry name" value="RNaseH-like_sf"/>
</dbReference>
<dbReference type="EMBL" id="JACHJC010000001">
    <property type="protein sequence ID" value="MBB5114770.1"/>
    <property type="molecule type" value="Genomic_DNA"/>
</dbReference>
<dbReference type="SUPFAM" id="SSF53098">
    <property type="entry name" value="Ribonuclease H-like"/>
    <property type="match status" value="1"/>
</dbReference>
<name>A0ABR6MJD2_MICEC</name>
<accession>A0ABR6MJD2</accession>
<protein>
    <submittedName>
        <fullName evidence="2">Syndecan 1</fullName>
    </submittedName>
</protein>
<gene>
    <name evidence="2" type="ORF">FHU28_004609</name>
</gene>
<reference evidence="2 3" key="1">
    <citation type="submission" date="2020-08" db="EMBL/GenBank/DDBJ databases">
        <title>Sequencing the genomes of 1000 actinobacteria strains.</title>
        <authorList>
            <person name="Klenk H.-P."/>
        </authorList>
    </citation>
    <scope>NUCLEOTIDE SEQUENCE [LARGE SCALE GENOMIC DNA]</scope>
    <source>
        <strain evidence="2 3">DSM 43036</strain>
    </source>
</reference>
<evidence type="ECO:0000259" key="1">
    <source>
        <dbReference type="Pfam" id="PF13546"/>
    </source>
</evidence>
<dbReference type="RefSeq" id="WP_184686553.1">
    <property type="nucleotide sequence ID" value="NZ_JACHJC010000001.1"/>
</dbReference>
<dbReference type="Pfam" id="PF13546">
    <property type="entry name" value="DDE_5"/>
    <property type="match status" value="1"/>
</dbReference>
<evidence type="ECO:0000313" key="2">
    <source>
        <dbReference type="EMBL" id="MBB5114770.1"/>
    </source>
</evidence>